<evidence type="ECO:0000313" key="3">
    <source>
        <dbReference type="Proteomes" id="UP000033220"/>
    </source>
</evidence>
<dbReference type="EMBL" id="HE663493">
    <property type="protein sequence ID" value="CCG08251.1"/>
    <property type="molecule type" value="Genomic_DNA"/>
</dbReference>
<dbReference type="KEGG" id="rpm:RSPPHO_01625"/>
<dbReference type="Proteomes" id="UP000033220">
    <property type="component" value="Chromosome DSM 122"/>
</dbReference>
<proteinExistence type="predicted"/>
<dbReference type="HOGENOM" id="CLU_124286_1_0_5"/>
<dbReference type="AlphaFoldDB" id="H6SJT6"/>
<gene>
    <name evidence="2" type="ORF">RSPPHO_01625</name>
</gene>
<dbReference type="STRING" id="1150469.RSPPHO_01625"/>
<dbReference type="PATRIC" id="fig|1150469.3.peg.1830"/>
<name>H6SJT6_PARPM</name>
<sequence length="185" mass="20776">MGEEKPEKHSKDVPLVPGSSRQQNGRSMDTLDLLRARCEGRNINPETLLATDYLNHFNEIIMLLDMVPDMPEILEDCRGWQPKTYAEHFRDSVFSDKDLAIEAYDHAPPRYRDPFNETIEQMNTLALQSVARVDQALADGAQDMAGEWARSASRTLQKLIDVASAIIHGSSTTLDQAEIDAMIGF</sequence>
<organism evidence="2 3">
    <name type="scientific">Pararhodospirillum photometricum DSM 122</name>
    <dbReference type="NCBI Taxonomy" id="1150469"/>
    <lineage>
        <taxon>Bacteria</taxon>
        <taxon>Pseudomonadati</taxon>
        <taxon>Pseudomonadota</taxon>
        <taxon>Alphaproteobacteria</taxon>
        <taxon>Rhodospirillales</taxon>
        <taxon>Rhodospirillaceae</taxon>
        <taxon>Pararhodospirillum</taxon>
    </lineage>
</organism>
<evidence type="ECO:0000313" key="2">
    <source>
        <dbReference type="EMBL" id="CCG08251.1"/>
    </source>
</evidence>
<dbReference type="eggNOG" id="ENOG5032HB8">
    <property type="taxonomic scope" value="Bacteria"/>
</dbReference>
<keyword evidence="3" id="KW-1185">Reference proteome</keyword>
<reference evidence="2 3" key="1">
    <citation type="submission" date="2012-02" db="EMBL/GenBank/DDBJ databases">
        <title>Shotgun genome sequence of Phaeospirillum photometricum DSM 122.</title>
        <authorList>
            <person name="Duquesne K."/>
            <person name="Sturgis J."/>
        </authorList>
    </citation>
    <scope>NUCLEOTIDE SEQUENCE [LARGE SCALE GENOMIC DNA]</scope>
    <source>
        <strain evidence="3">DSM122</strain>
    </source>
</reference>
<feature type="compositionally biased region" description="Basic and acidic residues" evidence="1">
    <location>
        <begin position="1"/>
        <end position="12"/>
    </location>
</feature>
<protein>
    <submittedName>
        <fullName evidence="2">Uncharacterized protein</fullName>
    </submittedName>
</protein>
<accession>H6SJT6</accession>
<feature type="region of interest" description="Disordered" evidence="1">
    <location>
        <begin position="1"/>
        <end position="27"/>
    </location>
</feature>
<evidence type="ECO:0000256" key="1">
    <source>
        <dbReference type="SAM" id="MobiDB-lite"/>
    </source>
</evidence>